<dbReference type="Gene3D" id="1.10.8.80">
    <property type="entry name" value="Magnesium chelatase subunit I, C-Terminal domain"/>
    <property type="match status" value="1"/>
</dbReference>
<dbReference type="InterPro" id="IPR019476">
    <property type="entry name" value="T4SS_TraD_DNA-bd"/>
</dbReference>
<organism evidence="3">
    <name type="scientific">mine drainage metagenome</name>
    <dbReference type="NCBI Taxonomy" id="410659"/>
    <lineage>
        <taxon>unclassified sequences</taxon>
        <taxon>metagenomes</taxon>
        <taxon>ecological metagenomes</taxon>
    </lineage>
</organism>
<evidence type="ECO:0000256" key="1">
    <source>
        <dbReference type="SAM" id="MobiDB-lite"/>
    </source>
</evidence>
<comment type="caution">
    <text evidence="3">The sequence shown here is derived from an EMBL/GenBank/DDBJ whole genome shotgun (WGS) entry which is preliminary data.</text>
</comment>
<sequence length="131" mass="14443">GVTDVGQLYDLLVVSDREELKLLVGGTPAQPFFDEHNARMLDSIRSVTSSAVAALQHVAHQRAEPLSVRHWIRDGRGVLFIPVSRRTDRRAARQHLGLDAPGDLRDDERAGRLGRCGSSPMSSMRSGRSMD</sequence>
<dbReference type="EMBL" id="AUZX01007396">
    <property type="protein sequence ID" value="EQD59881.1"/>
    <property type="molecule type" value="Genomic_DNA"/>
</dbReference>
<feature type="compositionally biased region" description="Basic and acidic residues" evidence="1">
    <location>
        <begin position="102"/>
        <end position="111"/>
    </location>
</feature>
<feature type="domain" description="Type IV secretion system coupling protein TraD DNA-binding" evidence="2">
    <location>
        <begin position="5"/>
        <end position="93"/>
    </location>
</feature>
<dbReference type="GO" id="GO:0003677">
    <property type="term" value="F:DNA binding"/>
    <property type="evidence" value="ECO:0007669"/>
    <property type="project" value="UniProtKB-KW"/>
</dbReference>
<evidence type="ECO:0000259" key="2">
    <source>
        <dbReference type="Pfam" id="PF10412"/>
    </source>
</evidence>
<gene>
    <name evidence="3" type="ORF">B1A_10385</name>
</gene>
<reference evidence="3" key="1">
    <citation type="submission" date="2013-08" db="EMBL/GenBank/DDBJ databases">
        <authorList>
            <person name="Mendez C."/>
            <person name="Richter M."/>
            <person name="Ferrer M."/>
            <person name="Sanchez J."/>
        </authorList>
    </citation>
    <scope>NUCLEOTIDE SEQUENCE</scope>
</reference>
<dbReference type="AlphaFoldDB" id="T1AHA5"/>
<accession>T1AHA5</accession>
<feature type="compositionally biased region" description="Low complexity" evidence="1">
    <location>
        <begin position="115"/>
        <end position="131"/>
    </location>
</feature>
<dbReference type="Pfam" id="PF10412">
    <property type="entry name" value="TrwB_AAD_bind"/>
    <property type="match status" value="1"/>
</dbReference>
<protein>
    <submittedName>
        <fullName evidence="3">Type IV secretion-system, TraD, DNA-binding domain protein</fullName>
    </submittedName>
</protein>
<reference evidence="3" key="2">
    <citation type="journal article" date="2014" name="ISME J.">
        <title>Microbial stratification in low pH oxic and suboxic macroscopic growths along an acid mine drainage.</title>
        <authorList>
            <person name="Mendez-Garcia C."/>
            <person name="Mesa V."/>
            <person name="Sprenger R.R."/>
            <person name="Richter M."/>
            <person name="Diez M.S."/>
            <person name="Solano J."/>
            <person name="Bargiela R."/>
            <person name="Golyshina O.V."/>
            <person name="Manteca A."/>
            <person name="Ramos J.L."/>
            <person name="Gallego J.R."/>
            <person name="Llorente I."/>
            <person name="Martins Dos Santos V.A."/>
            <person name="Jensen O.N."/>
            <person name="Pelaez A.I."/>
            <person name="Sanchez J."/>
            <person name="Ferrer M."/>
        </authorList>
    </citation>
    <scope>NUCLEOTIDE SEQUENCE</scope>
</reference>
<keyword evidence="3" id="KW-0238">DNA-binding</keyword>
<evidence type="ECO:0000313" key="3">
    <source>
        <dbReference type="EMBL" id="EQD59881.1"/>
    </source>
</evidence>
<name>T1AHA5_9ZZZZ</name>
<feature type="non-terminal residue" evidence="3">
    <location>
        <position position="1"/>
    </location>
</feature>
<proteinExistence type="predicted"/>
<feature type="region of interest" description="Disordered" evidence="1">
    <location>
        <begin position="87"/>
        <end position="131"/>
    </location>
</feature>